<dbReference type="RefSeq" id="WP_096830702.1">
    <property type="nucleotide sequence ID" value="NZ_NXIB02000190.1"/>
</dbReference>
<accession>A0A2G4EVI5</accession>
<proteinExistence type="predicted"/>
<reference evidence="3" key="1">
    <citation type="submission" date="2017-10" db="EMBL/GenBank/DDBJ databases">
        <title>Draft genome sequence of the planktic cyanobacteria Tychonema bourrellyi isolated from alpine lentic freshwater.</title>
        <authorList>
            <person name="Tett A."/>
            <person name="Armanini F."/>
            <person name="Asnicar F."/>
            <person name="Boscaini A."/>
            <person name="Pasolli E."/>
            <person name="Zolfo M."/>
            <person name="Donati C."/>
            <person name="Salmaso N."/>
            <person name="Segata N."/>
        </authorList>
    </citation>
    <scope>NUCLEOTIDE SEQUENCE</scope>
    <source>
        <strain evidence="3">FEM_GT703</strain>
    </source>
</reference>
<feature type="compositionally biased region" description="Basic and acidic residues" evidence="1">
    <location>
        <begin position="237"/>
        <end position="246"/>
    </location>
</feature>
<feature type="compositionally biased region" description="Low complexity" evidence="1">
    <location>
        <begin position="150"/>
        <end position="161"/>
    </location>
</feature>
<dbReference type="Proteomes" id="UP000226442">
    <property type="component" value="Unassembled WGS sequence"/>
</dbReference>
<evidence type="ECO:0000313" key="3">
    <source>
        <dbReference type="EMBL" id="PHX53488.1"/>
    </source>
</evidence>
<feature type="compositionally biased region" description="Polar residues" evidence="1">
    <location>
        <begin position="415"/>
        <end position="431"/>
    </location>
</feature>
<feature type="region of interest" description="Disordered" evidence="1">
    <location>
        <begin position="388"/>
        <end position="453"/>
    </location>
</feature>
<keyword evidence="2" id="KW-1133">Transmembrane helix</keyword>
<feature type="compositionally biased region" description="Low complexity" evidence="1">
    <location>
        <begin position="397"/>
        <end position="408"/>
    </location>
</feature>
<dbReference type="OrthoDB" id="459661at2"/>
<evidence type="ECO:0000313" key="4">
    <source>
        <dbReference type="Proteomes" id="UP000226442"/>
    </source>
</evidence>
<dbReference type="AlphaFoldDB" id="A0A2G4EVI5"/>
<protein>
    <submittedName>
        <fullName evidence="3">Uncharacterized protein</fullName>
    </submittedName>
</protein>
<sequence length="453" mass="48177">MSSLKRLPTSVRYVIARLRYWMQPAVWAPLAVLCAGGFFIWEVSVNPERLSIDGEDVANSNNPTAIAGLSAEDTAIAAEIDSVPMLVNKFNRSNSEFGLLGSPVGKGLFDEMRDRKPEISQPSSASKQAPINTFLSIPNLANSAGSVAKNNPQNSSLSSSNTIATLSPSREGRLMSGNKTIGAEGSTDKATATLSEISDSANSGKQNDNPLPLSPLQAAMKKYITANATARATSTEKTTRAAKLSDRPNATAPVTNPANLLPTMTTAQAIANPVNFPTTLAPIPAPTSTIINDFQQVSNTATTLPESFTRLNSRVTVIPEINTQPVTLDLPKNPYQTNLSDSELVPKTQPAVIPIATPSPIQLIPNIGKSPFPDAMVETKIVNPQFSPSSANSQFKSVQPSQPNSSSQYNFGVVPQNTINQGLQPIQSQPFPAQRQIPGRYLGGGEINTFSNP</sequence>
<feature type="region of interest" description="Disordered" evidence="1">
    <location>
        <begin position="229"/>
        <end position="258"/>
    </location>
</feature>
<comment type="caution">
    <text evidence="3">The sequence shown here is derived from an EMBL/GenBank/DDBJ whole genome shotgun (WGS) entry which is preliminary data.</text>
</comment>
<keyword evidence="2" id="KW-0812">Transmembrane</keyword>
<feature type="transmembrane region" description="Helical" evidence="2">
    <location>
        <begin position="20"/>
        <end position="41"/>
    </location>
</feature>
<name>A0A2G4EVI5_9CYAN</name>
<evidence type="ECO:0000256" key="1">
    <source>
        <dbReference type="SAM" id="MobiDB-lite"/>
    </source>
</evidence>
<feature type="region of interest" description="Disordered" evidence="1">
    <location>
        <begin position="145"/>
        <end position="190"/>
    </location>
</feature>
<organism evidence="3 4">
    <name type="scientific">Tychonema bourrellyi FEM_GT703</name>
    <dbReference type="NCBI Taxonomy" id="2040638"/>
    <lineage>
        <taxon>Bacteria</taxon>
        <taxon>Bacillati</taxon>
        <taxon>Cyanobacteriota</taxon>
        <taxon>Cyanophyceae</taxon>
        <taxon>Oscillatoriophycideae</taxon>
        <taxon>Oscillatoriales</taxon>
        <taxon>Microcoleaceae</taxon>
        <taxon>Tychonema</taxon>
    </lineage>
</organism>
<dbReference type="EMBL" id="NXIB02000190">
    <property type="protein sequence ID" value="PHX53488.1"/>
    <property type="molecule type" value="Genomic_DNA"/>
</dbReference>
<evidence type="ECO:0000256" key="2">
    <source>
        <dbReference type="SAM" id="Phobius"/>
    </source>
</evidence>
<keyword evidence="4" id="KW-1185">Reference proteome</keyword>
<keyword evidence="2" id="KW-0472">Membrane</keyword>
<gene>
    <name evidence="3" type="ORF">CP500_021210</name>
</gene>